<dbReference type="AlphaFoldDB" id="A0A5S5CE12"/>
<reference evidence="1 2" key="1">
    <citation type="submission" date="2019-07" db="EMBL/GenBank/DDBJ databases">
        <title>Genomic Encyclopedia of Type Strains, Phase III (KMG-III): the genomes of soil and plant-associated and newly described type strains.</title>
        <authorList>
            <person name="Whitman W."/>
        </authorList>
    </citation>
    <scope>NUCLEOTIDE SEQUENCE [LARGE SCALE GENOMIC DNA]</scope>
    <source>
        <strain evidence="1 2">BL24</strain>
    </source>
</reference>
<evidence type="ECO:0000313" key="2">
    <source>
        <dbReference type="Proteomes" id="UP000323257"/>
    </source>
</evidence>
<accession>A0A5S5CE12</accession>
<name>A0A5S5CE12_9BACL</name>
<dbReference type="EMBL" id="VNHS01000002">
    <property type="protein sequence ID" value="TYP77594.1"/>
    <property type="molecule type" value="Genomic_DNA"/>
</dbReference>
<dbReference type="OrthoDB" id="1683573at2"/>
<gene>
    <name evidence="1" type="ORF">BCM02_102155</name>
</gene>
<organism evidence="1 2">
    <name type="scientific">Paenibacillus methanolicus</name>
    <dbReference type="NCBI Taxonomy" id="582686"/>
    <lineage>
        <taxon>Bacteria</taxon>
        <taxon>Bacillati</taxon>
        <taxon>Bacillota</taxon>
        <taxon>Bacilli</taxon>
        <taxon>Bacillales</taxon>
        <taxon>Paenibacillaceae</taxon>
        <taxon>Paenibacillus</taxon>
    </lineage>
</organism>
<protein>
    <submittedName>
        <fullName evidence="1">YlzJ-like protein</fullName>
    </submittedName>
</protein>
<dbReference type="Pfam" id="PF14035">
    <property type="entry name" value="YlzJ"/>
    <property type="match status" value="1"/>
</dbReference>
<dbReference type="Proteomes" id="UP000323257">
    <property type="component" value="Unassembled WGS sequence"/>
</dbReference>
<comment type="caution">
    <text evidence="1">The sequence shown here is derived from an EMBL/GenBank/DDBJ whole genome shotgun (WGS) entry which is preliminary data.</text>
</comment>
<keyword evidence="2" id="KW-1185">Reference proteome</keyword>
<evidence type="ECO:0000313" key="1">
    <source>
        <dbReference type="EMBL" id="TYP77594.1"/>
    </source>
</evidence>
<sequence>MTLYTSMPLELVLSGMNEQPGPYVDIVIGDIKMQVEPMSPGIGKIVRLLECPLDAYLNPQYSPGTMIAYSAPQA</sequence>
<dbReference type="InterPro" id="IPR025619">
    <property type="entry name" value="YlzJ"/>
</dbReference>
<dbReference type="RefSeq" id="WP_148928096.1">
    <property type="nucleotide sequence ID" value="NZ_VNHS01000002.1"/>
</dbReference>
<proteinExistence type="predicted"/>